<gene>
    <name evidence="1" type="ORF">AZO1586R_979</name>
</gene>
<evidence type="ECO:0000313" key="2">
    <source>
        <dbReference type="Proteomes" id="UP000635628"/>
    </source>
</evidence>
<comment type="caution">
    <text evidence="1">The sequence shown here is derived from an EMBL/GenBank/DDBJ whole genome shotgun (WGS) entry which is preliminary data.</text>
</comment>
<name>A0ACA8ZQL5_9GAMM</name>
<sequence>MYLVAVIDWHSRYVLSWELSNTMETTFCIDALEKALDVSTPEIFNTDQGAQFTSLSFTKVLLDKEIKISMDGRGRALDNIFVERLWRTVKYENIYMNEYQTVPELRSGLKRYFEFYNQERLHQSLGYKTPSEVHFV</sequence>
<keyword evidence="2" id="KW-1185">Reference proteome</keyword>
<evidence type="ECO:0000313" key="1">
    <source>
        <dbReference type="EMBL" id="CAB5499761.1"/>
    </source>
</evidence>
<accession>A0ACA8ZQL5</accession>
<reference evidence="1" key="1">
    <citation type="submission" date="2020-05" db="EMBL/GenBank/DDBJ databases">
        <authorList>
            <person name="Petersen J."/>
            <person name="Sayavedra L."/>
        </authorList>
    </citation>
    <scope>NUCLEOTIDE SEQUENCE</scope>
    <source>
        <strain evidence="1">B azoricus SOX Menez Gwen</strain>
    </source>
</reference>
<organism evidence="1 2">
    <name type="scientific">Bathymodiolus azoricus thioautotrophic gill symbiont</name>
    <dbReference type="NCBI Taxonomy" id="235205"/>
    <lineage>
        <taxon>Bacteria</taxon>
        <taxon>Pseudomonadati</taxon>
        <taxon>Pseudomonadota</taxon>
        <taxon>Gammaproteobacteria</taxon>
        <taxon>sulfur-oxidizing symbionts</taxon>
    </lineage>
</organism>
<dbReference type="Proteomes" id="UP000635628">
    <property type="component" value="Unassembled WGS sequence"/>
</dbReference>
<protein>
    <submittedName>
        <fullName evidence="1">Mobile element protein</fullName>
    </submittedName>
</protein>
<dbReference type="EMBL" id="CAESAP020000167">
    <property type="protein sequence ID" value="CAB5499761.1"/>
    <property type="molecule type" value="Genomic_DNA"/>
</dbReference>
<proteinExistence type="predicted"/>